<organism evidence="1 2">
    <name type="scientific">Roseinatronobacter alkalisoli</name>
    <dbReference type="NCBI Taxonomy" id="3028235"/>
    <lineage>
        <taxon>Bacteria</taxon>
        <taxon>Pseudomonadati</taxon>
        <taxon>Pseudomonadota</taxon>
        <taxon>Alphaproteobacteria</taxon>
        <taxon>Rhodobacterales</taxon>
        <taxon>Paracoccaceae</taxon>
        <taxon>Roseinatronobacter</taxon>
    </lineage>
</organism>
<dbReference type="Proteomes" id="UP001431784">
    <property type="component" value="Unassembled WGS sequence"/>
</dbReference>
<dbReference type="RefSeq" id="WP_274353822.1">
    <property type="nucleotide sequence ID" value="NZ_JAQZSM010000026.1"/>
</dbReference>
<sequence length="325" mass="36615">MTSDDINSENIIDLANEVMDNFFIFSDENFLTPLAPYSNTEFIFHEPFSAATSALTGVITAAELPYQLVNEYTLQRKFDRIHASESILALKKSNPKAEVVDTSPFAILERSNEKMKGFLDSEEGKIFLRDQVIMDLSRQLKSAKIQQALQELQIQTIISVWSIFESFGRSFFTQWLNKFPGDAIKVANAPGFKDLSSKQTIDIKSLNQFGFDLSDKMGDIILGTRRLDSLFALRAIARTLFNSQEVSSALTGDLWLLNQRRHLFVHKRGVVDPDYIKNSGENLAAGDRLLVSCDDVEKHIMSVRFAILEIGKASTSRLSELNVDK</sequence>
<protein>
    <submittedName>
        <fullName evidence="1">Uncharacterized protein</fullName>
    </submittedName>
</protein>
<evidence type="ECO:0000313" key="1">
    <source>
        <dbReference type="EMBL" id="MDD7973150.1"/>
    </source>
</evidence>
<gene>
    <name evidence="1" type="ORF">PUT78_18860</name>
</gene>
<proteinExistence type="predicted"/>
<accession>A0ABT5TDF9</accession>
<reference evidence="1" key="1">
    <citation type="submission" date="2023-02" db="EMBL/GenBank/DDBJ databases">
        <title>Description of Roseinatronobacter alkalisoli sp. nov., an alkaliphilic bacerium isolated from soda soil.</title>
        <authorList>
            <person name="Wei W."/>
        </authorList>
    </citation>
    <scope>NUCLEOTIDE SEQUENCE</scope>
    <source>
        <strain evidence="1">HJB301</strain>
    </source>
</reference>
<evidence type="ECO:0000313" key="2">
    <source>
        <dbReference type="Proteomes" id="UP001431784"/>
    </source>
</evidence>
<keyword evidence="2" id="KW-1185">Reference proteome</keyword>
<comment type="caution">
    <text evidence="1">The sequence shown here is derived from an EMBL/GenBank/DDBJ whole genome shotgun (WGS) entry which is preliminary data.</text>
</comment>
<dbReference type="EMBL" id="JAQZSM010000026">
    <property type="protein sequence ID" value="MDD7973150.1"/>
    <property type="molecule type" value="Genomic_DNA"/>
</dbReference>
<name>A0ABT5TDF9_9RHOB</name>